<organism evidence="2 3">
    <name type="scientific">Spirosoma liriopis</name>
    <dbReference type="NCBI Taxonomy" id="2937440"/>
    <lineage>
        <taxon>Bacteria</taxon>
        <taxon>Pseudomonadati</taxon>
        <taxon>Bacteroidota</taxon>
        <taxon>Cytophagia</taxon>
        <taxon>Cytophagales</taxon>
        <taxon>Cytophagaceae</taxon>
        <taxon>Spirosoma</taxon>
    </lineage>
</organism>
<name>A0ABT0HUU6_9BACT</name>
<dbReference type="SUPFAM" id="SSF51905">
    <property type="entry name" value="FAD/NAD(P)-binding domain"/>
    <property type="match status" value="1"/>
</dbReference>
<keyword evidence="3" id="KW-1185">Reference proteome</keyword>
<evidence type="ECO:0000313" key="3">
    <source>
        <dbReference type="Proteomes" id="UP001202180"/>
    </source>
</evidence>
<gene>
    <name evidence="2" type="ORF">M0L20_29180</name>
</gene>
<proteinExistence type="predicted"/>
<dbReference type="InterPro" id="IPR002938">
    <property type="entry name" value="FAD-bd"/>
</dbReference>
<dbReference type="Gene3D" id="3.30.9.10">
    <property type="entry name" value="D-Amino Acid Oxidase, subunit A, domain 2"/>
    <property type="match status" value="1"/>
</dbReference>
<comment type="caution">
    <text evidence="2">The sequence shown here is derived from an EMBL/GenBank/DDBJ whole genome shotgun (WGS) entry which is preliminary data.</text>
</comment>
<dbReference type="PANTHER" id="PTHR46865:SF2">
    <property type="entry name" value="MONOOXYGENASE"/>
    <property type="match status" value="1"/>
</dbReference>
<evidence type="ECO:0000313" key="2">
    <source>
        <dbReference type="EMBL" id="MCK8495974.1"/>
    </source>
</evidence>
<dbReference type="EMBL" id="JALPRF010000014">
    <property type="protein sequence ID" value="MCK8495974.1"/>
    <property type="molecule type" value="Genomic_DNA"/>
</dbReference>
<dbReference type="RefSeq" id="WP_248480799.1">
    <property type="nucleotide sequence ID" value="NZ_JALPRF010000014.1"/>
</dbReference>
<dbReference type="InterPro" id="IPR036188">
    <property type="entry name" value="FAD/NAD-bd_sf"/>
</dbReference>
<dbReference type="InterPro" id="IPR051704">
    <property type="entry name" value="FAD_aromatic-hydroxylase"/>
</dbReference>
<dbReference type="Pfam" id="PF01494">
    <property type="entry name" value="FAD_binding_3"/>
    <property type="match status" value="1"/>
</dbReference>
<feature type="domain" description="FAD-binding" evidence="1">
    <location>
        <begin position="8"/>
        <end position="320"/>
    </location>
</feature>
<protein>
    <submittedName>
        <fullName evidence="2">FAD-dependent monooxygenase</fullName>
    </submittedName>
</protein>
<dbReference type="GO" id="GO:0004497">
    <property type="term" value="F:monooxygenase activity"/>
    <property type="evidence" value="ECO:0007669"/>
    <property type="project" value="UniProtKB-KW"/>
</dbReference>
<keyword evidence="2" id="KW-0503">Monooxygenase</keyword>
<reference evidence="2 3" key="1">
    <citation type="submission" date="2022-04" db="EMBL/GenBank/DDBJ databases">
        <title>Spirosoma sp. strain RP8 genome sequencing and assembly.</title>
        <authorList>
            <person name="Jung Y."/>
        </authorList>
    </citation>
    <scope>NUCLEOTIDE SEQUENCE [LARGE SCALE GENOMIC DNA]</scope>
    <source>
        <strain evidence="2 3">RP8</strain>
    </source>
</reference>
<sequence>MDTITGKEVLISGASIAGLSTAWWMNQLGYRVTVVEMAPQPRVNGAAIDLKGDTIAVIKRMGLFDELTKHRLHVDRVEFKNADDMTVGSVQTADNESDELEIEREAFIHILLENLIDKVTFQFNDSITALHPTEDGMAVEFKQGAQRLFHLVLGCDGVHSGVRRLWFGDEAEYAHFMNAYGSLTILDKLLIRPGTMQLFRVPGKSITLNAYRTKTDVIFSFVSDTKIDYDYRNKGQQRQLILDQFAGQGWRTAELLAEMQQSDNFYLVEFYQIHMPSWTKGRVALVGDAGYCASPAAGMGGSLAVSGAAALADALQKHAGNFEVAFEEYNDTFRPFIERVQAEARQNLKTVFLPETEEGVQQSNAQTNPF</sequence>
<dbReference type="Proteomes" id="UP001202180">
    <property type="component" value="Unassembled WGS sequence"/>
</dbReference>
<dbReference type="PRINTS" id="PR00420">
    <property type="entry name" value="RNGMNOXGNASE"/>
</dbReference>
<accession>A0ABT0HUU6</accession>
<dbReference type="PANTHER" id="PTHR46865">
    <property type="entry name" value="OXIDOREDUCTASE-RELATED"/>
    <property type="match status" value="1"/>
</dbReference>
<evidence type="ECO:0000259" key="1">
    <source>
        <dbReference type="Pfam" id="PF01494"/>
    </source>
</evidence>
<dbReference type="Gene3D" id="3.50.50.60">
    <property type="entry name" value="FAD/NAD(P)-binding domain"/>
    <property type="match status" value="1"/>
</dbReference>
<keyword evidence="2" id="KW-0560">Oxidoreductase</keyword>